<evidence type="ECO:0000256" key="7">
    <source>
        <dbReference type="HAMAP-Rule" id="MF_00159"/>
    </source>
</evidence>
<dbReference type="Gene3D" id="3.30.413.10">
    <property type="entry name" value="Sulfite Reductase Hemoprotein, domain 1"/>
    <property type="match status" value="1"/>
</dbReference>
<dbReference type="InterPro" id="IPR004588">
    <property type="entry name" value="IspG_bac-typ"/>
</dbReference>
<name>A0ABV9NN57_9GAMM</name>
<dbReference type="PIRSF" id="PIRSF004640">
    <property type="entry name" value="IspG"/>
    <property type="match status" value="1"/>
</dbReference>
<sequence length="411" mass="43722">MTATAAPQPRRTTRAVRIGHVTVGGDAPVVVQSMTNTDTADVASTVKQVAELARAGSELVRITVNTHEAAAAVPRIREKLDLMGVDVPLIGDFHYNGHQLLAKEPAAARALAKYRINPGNVGFGKKRDTQFAELIGFAIEYDRPVRIGVNWGSLDQSLAAALMDENARRAEPWEAQRVLREAMIRSALDSAARAVELGLGADRIVLSAKVSGVQELIAVYRDMASRGDYALHLGLTEAGMGSKGIVASSAALAVLLQEGIGDTIRISLTPEPGQSRTAEVVVAQELLQTMGLRAFTPMVTACPGCGRTTSTFFQELAQTVQDHVRAKMPEWKITNPGAENLTLAVMGCVVNGPGESRHANIGISLPGTGEAPAAPVFIDGEKAVTLRGERIAQEFVALIDDYVATRYGVAR</sequence>
<evidence type="ECO:0000259" key="8">
    <source>
        <dbReference type="Pfam" id="PF04551"/>
    </source>
</evidence>
<organism evidence="10 11">
    <name type="scientific">Coralloluteibacterium thermophilum</name>
    <dbReference type="NCBI Taxonomy" id="2707049"/>
    <lineage>
        <taxon>Bacteria</taxon>
        <taxon>Pseudomonadati</taxon>
        <taxon>Pseudomonadota</taxon>
        <taxon>Gammaproteobacteria</taxon>
        <taxon>Lysobacterales</taxon>
        <taxon>Lysobacteraceae</taxon>
        <taxon>Coralloluteibacterium</taxon>
    </lineage>
</organism>
<dbReference type="NCBIfam" id="TIGR00612">
    <property type="entry name" value="ispG_gcpE"/>
    <property type="match status" value="1"/>
</dbReference>
<evidence type="ECO:0000259" key="9">
    <source>
        <dbReference type="Pfam" id="PF26540"/>
    </source>
</evidence>
<dbReference type="Pfam" id="PF04551">
    <property type="entry name" value="GcpE"/>
    <property type="match status" value="1"/>
</dbReference>
<reference evidence="11" key="1">
    <citation type="journal article" date="2019" name="Int. J. Syst. Evol. Microbiol.">
        <title>The Global Catalogue of Microorganisms (GCM) 10K type strain sequencing project: providing services to taxonomists for standard genome sequencing and annotation.</title>
        <authorList>
            <consortium name="The Broad Institute Genomics Platform"/>
            <consortium name="The Broad Institute Genome Sequencing Center for Infectious Disease"/>
            <person name="Wu L."/>
            <person name="Ma J."/>
        </authorList>
    </citation>
    <scope>NUCLEOTIDE SEQUENCE [LARGE SCALE GENOMIC DNA]</scope>
    <source>
        <strain evidence="11">CGMCC 1.13574</strain>
    </source>
</reference>
<keyword evidence="6 7" id="KW-0414">Isoprene biosynthesis</keyword>
<dbReference type="PANTHER" id="PTHR30454">
    <property type="entry name" value="4-HYDROXY-3-METHYLBUT-2-EN-1-YL DIPHOSPHATE SYNTHASE"/>
    <property type="match status" value="1"/>
</dbReference>
<keyword evidence="11" id="KW-1185">Reference proteome</keyword>
<evidence type="ECO:0000256" key="6">
    <source>
        <dbReference type="ARBA" id="ARBA00023229"/>
    </source>
</evidence>
<comment type="caution">
    <text evidence="10">The sequence shown here is derived from an EMBL/GenBank/DDBJ whole genome shotgun (WGS) entry which is preliminary data.</text>
</comment>
<keyword evidence="2 7" id="KW-0479">Metal-binding</keyword>
<keyword evidence="3 7" id="KW-0560">Oxidoreductase</keyword>
<dbReference type="Proteomes" id="UP001595892">
    <property type="component" value="Unassembled WGS sequence"/>
</dbReference>
<comment type="pathway">
    <text evidence="7">Isoprenoid biosynthesis; isopentenyl diphosphate biosynthesis via DXP pathway; isopentenyl diphosphate from 1-deoxy-D-xylulose 5-phosphate: step 5/6.</text>
</comment>
<feature type="domain" description="IspG C-terminal" evidence="9">
    <location>
        <begin position="299"/>
        <end position="400"/>
    </location>
</feature>
<proteinExistence type="inferred from homology"/>
<dbReference type="GO" id="GO:0046429">
    <property type="term" value="F:4-hydroxy-3-methylbut-2-en-1-yl diphosphate synthase activity (ferredoxin)"/>
    <property type="evidence" value="ECO:0007669"/>
    <property type="project" value="UniProtKB-EC"/>
</dbReference>
<feature type="domain" description="IspG TIM-barrel" evidence="8">
    <location>
        <begin position="13"/>
        <end position="283"/>
    </location>
</feature>
<dbReference type="InterPro" id="IPR058579">
    <property type="entry name" value="IspG_C"/>
</dbReference>
<dbReference type="EMBL" id="JBHSGG010000033">
    <property type="protein sequence ID" value="MFC4728910.1"/>
    <property type="molecule type" value="Genomic_DNA"/>
</dbReference>
<dbReference type="Pfam" id="PF26540">
    <property type="entry name" value="GcpE_C"/>
    <property type="match status" value="1"/>
</dbReference>
<protein>
    <recommendedName>
        <fullName evidence="7">4-hydroxy-3-methylbut-2-en-1-yl diphosphate synthase (flavodoxin)</fullName>
        <ecNumber evidence="7">1.17.7.3</ecNumber>
    </recommendedName>
    <alternativeName>
        <fullName evidence="7">1-hydroxy-2-methyl-2-(E)-butenyl 4-diphosphate synthase</fullName>
    </alternativeName>
</protein>
<evidence type="ECO:0000313" key="10">
    <source>
        <dbReference type="EMBL" id="MFC4728910.1"/>
    </source>
</evidence>
<dbReference type="PANTHER" id="PTHR30454:SF0">
    <property type="entry name" value="4-HYDROXY-3-METHYLBUT-2-EN-1-YL DIPHOSPHATE SYNTHASE (FERREDOXIN), CHLOROPLASTIC"/>
    <property type="match status" value="1"/>
</dbReference>
<keyword evidence="1 7" id="KW-0004">4Fe-4S</keyword>
<evidence type="ECO:0000256" key="3">
    <source>
        <dbReference type="ARBA" id="ARBA00023002"/>
    </source>
</evidence>
<dbReference type="Gene3D" id="3.20.20.20">
    <property type="entry name" value="Dihydropteroate synthase-like"/>
    <property type="match status" value="1"/>
</dbReference>
<evidence type="ECO:0000256" key="1">
    <source>
        <dbReference type="ARBA" id="ARBA00022485"/>
    </source>
</evidence>
<feature type="binding site" evidence="7">
    <location>
        <position position="348"/>
    </location>
    <ligand>
        <name>[4Fe-4S] cluster</name>
        <dbReference type="ChEBI" id="CHEBI:49883"/>
    </ligand>
</feature>
<evidence type="ECO:0000256" key="5">
    <source>
        <dbReference type="ARBA" id="ARBA00023014"/>
    </source>
</evidence>
<dbReference type="InterPro" id="IPR058578">
    <property type="entry name" value="IspG_TIM"/>
</dbReference>
<evidence type="ECO:0000313" key="11">
    <source>
        <dbReference type="Proteomes" id="UP001595892"/>
    </source>
</evidence>
<evidence type="ECO:0000256" key="2">
    <source>
        <dbReference type="ARBA" id="ARBA00022723"/>
    </source>
</evidence>
<dbReference type="EC" id="1.17.7.3" evidence="7"/>
<comment type="function">
    <text evidence="7">Converts 2C-methyl-D-erythritol 2,4-cyclodiphosphate (ME-2,4cPP) into 1-hydroxy-2-methyl-2-(E)-butenyl 4-diphosphate.</text>
</comment>
<dbReference type="InterPro" id="IPR045854">
    <property type="entry name" value="NO2/SO3_Rdtase_4Fe4S_sf"/>
</dbReference>
<dbReference type="InterPro" id="IPR016425">
    <property type="entry name" value="IspG_bac"/>
</dbReference>
<dbReference type="NCBIfam" id="NF001540">
    <property type="entry name" value="PRK00366.1"/>
    <property type="match status" value="1"/>
</dbReference>
<dbReference type="RefSeq" id="WP_377004977.1">
    <property type="nucleotide sequence ID" value="NZ_JBHSGG010000033.1"/>
</dbReference>
<comment type="catalytic activity">
    <reaction evidence="7">
        <text>(2E)-4-hydroxy-3-methylbut-2-enyl diphosphate + oxidized [flavodoxin] + H2O + 2 H(+) = 2-C-methyl-D-erythritol 2,4-cyclic diphosphate + reduced [flavodoxin]</text>
        <dbReference type="Rhea" id="RHEA:43604"/>
        <dbReference type="Rhea" id="RHEA-COMP:10622"/>
        <dbReference type="Rhea" id="RHEA-COMP:10623"/>
        <dbReference type="ChEBI" id="CHEBI:15377"/>
        <dbReference type="ChEBI" id="CHEBI:15378"/>
        <dbReference type="ChEBI" id="CHEBI:57618"/>
        <dbReference type="ChEBI" id="CHEBI:58210"/>
        <dbReference type="ChEBI" id="CHEBI:58483"/>
        <dbReference type="ChEBI" id="CHEBI:128753"/>
        <dbReference type="EC" id="1.17.7.3"/>
    </reaction>
</comment>
<comment type="cofactor">
    <cofactor evidence="7">
        <name>[4Fe-4S] cluster</name>
        <dbReference type="ChEBI" id="CHEBI:49883"/>
    </cofactor>
    <text evidence="7">Binds 1 [4Fe-4S] cluster.</text>
</comment>
<keyword evidence="4 7" id="KW-0408">Iron</keyword>
<feature type="binding site" evidence="7">
    <location>
        <position position="302"/>
    </location>
    <ligand>
        <name>[4Fe-4S] cluster</name>
        <dbReference type="ChEBI" id="CHEBI:49883"/>
    </ligand>
</feature>
<accession>A0ABV9NN57</accession>
<keyword evidence="5 7" id="KW-0411">Iron-sulfur</keyword>
<comment type="similarity">
    <text evidence="7">Belongs to the IspG family.</text>
</comment>
<gene>
    <name evidence="7 10" type="primary">ispG</name>
    <name evidence="10" type="synonym">gcpE</name>
    <name evidence="10" type="ORF">ACFO3Q_12110</name>
</gene>
<dbReference type="HAMAP" id="MF_00159">
    <property type="entry name" value="IspG"/>
    <property type="match status" value="1"/>
</dbReference>
<evidence type="ECO:0000256" key="4">
    <source>
        <dbReference type="ARBA" id="ARBA00023004"/>
    </source>
</evidence>
<feature type="binding site" evidence="7">
    <location>
        <position position="305"/>
    </location>
    <ligand>
        <name>[4Fe-4S] cluster</name>
        <dbReference type="ChEBI" id="CHEBI:49883"/>
    </ligand>
</feature>
<dbReference type="InterPro" id="IPR011005">
    <property type="entry name" value="Dihydropteroate_synth-like_sf"/>
</dbReference>
<feature type="binding site" evidence="7">
    <location>
        <position position="355"/>
    </location>
    <ligand>
        <name>[4Fe-4S] cluster</name>
        <dbReference type="ChEBI" id="CHEBI:49883"/>
    </ligand>
</feature>